<evidence type="ECO:0000256" key="3">
    <source>
        <dbReference type="ARBA" id="ARBA00023163"/>
    </source>
</evidence>
<dbReference type="GO" id="GO:0003677">
    <property type="term" value="F:DNA binding"/>
    <property type="evidence" value="ECO:0007669"/>
    <property type="project" value="UniProtKB-KW"/>
</dbReference>
<evidence type="ECO:0000313" key="6">
    <source>
        <dbReference type="Proteomes" id="UP000509594"/>
    </source>
</evidence>
<keyword evidence="1" id="KW-0805">Transcription regulation</keyword>
<keyword evidence="6" id="KW-1185">Reference proteome</keyword>
<dbReference type="PANTHER" id="PTHR38465:SF1">
    <property type="entry name" value="HTH-TYPE TRANSCRIPTIONAL REGULATOR MJ1563-RELATED"/>
    <property type="match status" value="1"/>
</dbReference>
<evidence type="ECO:0000256" key="1">
    <source>
        <dbReference type="ARBA" id="ARBA00023015"/>
    </source>
</evidence>
<reference evidence="5 6" key="1">
    <citation type="submission" date="2020-06" db="EMBL/GenBank/DDBJ databases">
        <title>Methanolobus halotolerans sp. nov., isolated from a saline lake Tus in Siberia.</title>
        <authorList>
            <person name="Shen Y."/>
            <person name="Chen S.-C."/>
            <person name="Lai M.-C."/>
            <person name="Huang H.-H."/>
            <person name="Chiu H.-H."/>
            <person name="Tang S.-L."/>
            <person name="Rogozin D.Y."/>
            <person name="Degermendzhy A.G."/>
        </authorList>
    </citation>
    <scope>NUCLEOTIDE SEQUENCE [LARGE SCALE GENOMIC DNA]</scope>
    <source>
        <strain evidence="5 6">DSM 21339</strain>
    </source>
</reference>
<dbReference type="Proteomes" id="UP000509594">
    <property type="component" value="Chromosome"/>
</dbReference>
<proteinExistence type="predicted"/>
<protein>
    <submittedName>
        <fullName evidence="5">Uncharacterized protein</fullName>
    </submittedName>
</protein>
<sequence>MDKKRKKVAKVAPLHPCDERGNNNTQHSPLLSPKKETKNVSWIPSDPASPKEEFTELITQNLKAEGFDEISSRIIGVLFIEPEEMSLEEIAIETGYSLSAVSTAMKNLSQFHIVRRFQKPGSKKAFFFLDKNLISIGAQALRIKYDNVILPSKRILPDIIEKYEQESSEKARNELEIILRYYRQIVKLESVVGDFLDEIEKIVLDEE</sequence>
<evidence type="ECO:0000313" key="5">
    <source>
        <dbReference type="EMBL" id="QLC49250.1"/>
    </source>
</evidence>
<dbReference type="GeneID" id="55820552"/>
<dbReference type="OrthoDB" id="85881at2157"/>
<organism evidence="5 6">
    <name type="scientific">Methanolobus zinderi</name>
    <dbReference type="NCBI Taxonomy" id="536044"/>
    <lineage>
        <taxon>Archaea</taxon>
        <taxon>Methanobacteriati</taxon>
        <taxon>Methanobacteriota</taxon>
        <taxon>Stenosarchaea group</taxon>
        <taxon>Methanomicrobia</taxon>
        <taxon>Methanosarcinales</taxon>
        <taxon>Methanosarcinaceae</taxon>
        <taxon>Methanolobus</taxon>
    </lineage>
</organism>
<dbReference type="InterPro" id="IPR036388">
    <property type="entry name" value="WH-like_DNA-bd_sf"/>
</dbReference>
<name>A0A7D5J7U0_9EURY</name>
<dbReference type="SUPFAM" id="SSF46785">
    <property type="entry name" value="Winged helix' DNA-binding domain"/>
    <property type="match status" value="1"/>
</dbReference>
<dbReference type="RefSeq" id="WP_176964313.1">
    <property type="nucleotide sequence ID" value="NZ_CP058215.1"/>
</dbReference>
<keyword evidence="3" id="KW-0804">Transcription</keyword>
<evidence type="ECO:0000256" key="2">
    <source>
        <dbReference type="ARBA" id="ARBA00023125"/>
    </source>
</evidence>
<dbReference type="InterPro" id="IPR052362">
    <property type="entry name" value="HTH-GbsR_regulator"/>
</dbReference>
<dbReference type="PANTHER" id="PTHR38465">
    <property type="entry name" value="HTH-TYPE TRANSCRIPTIONAL REGULATOR MJ1563-RELATED"/>
    <property type="match status" value="1"/>
</dbReference>
<dbReference type="KEGG" id="mzi:HWN40_02715"/>
<dbReference type="AlphaFoldDB" id="A0A7D5J7U0"/>
<dbReference type="InterPro" id="IPR036390">
    <property type="entry name" value="WH_DNA-bd_sf"/>
</dbReference>
<keyword evidence="2" id="KW-0238">DNA-binding</keyword>
<gene>
    <name evidence="5" type="ORF">HWN40_02715</name>
</gene>
<dbReference type="EMBL" id="CP058215">
    <property type="protein sequence ID" value="QLC49250.1"/>
    <property type="molecule type" value="Genomic_DNA"/>
</dbReference>
<accession>A0A7D5J7U0</accession>
<evidence type="ECO:0000256" key="4">
    <source>
        <dbReference type="SAM" id="MobiDB-lite"/>
    </source>
</evidence>
<dbReference type="Gene3D" id="1.10.10.10">
    <property type="entry name" value="Winged helix-like DNA-binding domain superfamily/Winged helix DNA-binding domain"/>
    <property type="match status" value="1"/>
</dbReference>
<feature type="region of interest" description="Disordered" evidence="4">
    <location>
        <begin position="1"/>
        <end position="48"/>
    </location>
</feature>